<feature type="non-terminal residue" evidence="1">
    <location>
        <position position="147"/>
    </location>
</feature>
<dbReference type="InParanoid" id="A0A6L2Q7J9"/>
<proteinExistence type="predicted"/>
<keyword evidence="2" id="KW-1185">Reference proteome</keyword>
<dbReference type="OrthoDB" id="6773291at2759"/>
<organism evidence="1 2">
    <name type="scientific">Coptotermes formosanus</name>
    <name type="common">Formosan subterranean termite</name>
    <dbReference type="NCBI Taxonomy" id="36987"/>
    <lineage>
        <taxon>Eukaryota</taxon>
        <taxon>Metazoa</taxon>
        <taxon>Ecdysozoa</taxon>
        <taxon>Arthropoda</taxon>
        <taxon>Hexapoda</taxon>
        <taxon>Insecta</taxon>
        <taxon>Pterygota</taxon>
        <taxon>Neoptera</taxon>
        <taxon>Polyneoptera</taxon>
        <taxon>Dictyoptera</taxon>
        <taxon>Blattodea</taxon>
        <taxon>Blattoidea</taxon>
        <taxon>Termitoidae</taxon>
        <taxon>Rhinotermitidae</taxon>
        <taxon>Coptotermes</taxon>
    </lineage>
</organism>
<dbReference type="Gene3D" id="3.60.10.10">
    <property type="entry name" value="Endonuclease/exonuclease/phosphatase"/>
    <property type="match status" value="1"/>
</dbReference>
<dbReference type="InterPro" id="IPR036691">
    <property type="entry name" value="Endo/exonu/phosph_ase_sf"/>
</dbReference>
<evidence type="ECO:0000313" key="1">
    <source>
        <dbReference type="EMBL" id="GFG40364.1"/>
    </source>
</evidence>
<gene>
    <name evidence="1" type="ORF">Cfor_00561</name>
</gene>
<accession>A0A6L2Q7J9</accession>
<evidence type="ECO:0000313" key="2">
    <source>
        <dbReference type="Proteomes" id="UP000502823"/>
    </source>
</evidence>
<dbReference type="Proteomes" id="UP000502823">
    <property type="component" value="Unassembled WGS sequence"/>
</dbReference>
<dbReference type="EMBL" id="BLKM01001905">
    <property type="protein sequence ID" value="GFG40364.1"/>
    <property type="molecule type" value="Genomic_DNA"/>
</dbReference>
<dbReference type="SUPFAM" id="SSF56219">
    <property type="entry name" value="DNase I-like"/>
    <property type="match status" value="1"/>
</dbReference>
<protein>
    <submittedName>
        <fullName evidence="1">Uncharacterized protein</fullName>
    </submittedName>
</protein>
<sequence>MNVLRHITCHSSIYWQHPAAILKLQDAEVDLEELFTGEGNNPDIVRISEHHLSVNELCTFSMIEYNMTTGFSWHIYKNGGVCILVKDNILYQVLDFSSFSIDRIFEACAIKITINKVKLCIMCLYRAPDGDLNQLIEQLDAMLQHLW</sequence>
<dbReference type="AlphaFoldDB" id="A0A6L2Q7J9"/>
<reference evidence="2" key="1">
    <citation type="submission" date="2020-01" db="EMBL/GenBank/DDBJ databases">
        <title>Draft genome sequence of the Termite Coptotermes fromosanus.</title>
        <authorList>
            <person name="Itakura S."/>
            <person name="Yosikawa Y."/>
            <person name="Umezawa K."/>
        </authorList>
    </citation>
    <scope>NUCLEOTIDE SEQUENCE [LARGE SCALE GENOMIC DNA]</scope>
</reference>
<name>A0A6L2Q7J9_COPFO</name>
<comment type="caution">
    <text evidence="1">The sequence shown here is derived from an EMBL/GenBank/DDBJ whole genome shotgun (WGS) entry which is preliminary data.</text>
</comment>